<evidence type="ECO:0000313" key="1">
    <source>
        <dbReference type="EMBL" id="GBP76675.1"/>
    </source>
</evidence>
<dbReference type="OrthoDB" id="8190314at2759"/>
<dbReference type="Proteomes" id="UP000299102">
    <property type="component" value="Unassembled WGS sequence"/>
</dbReference>
<sequence>MKQHSIVGNKKKISSTYNSDQITVIGNRCIVIVGKNFGCIEVVGNRCRIEVEENYGSVSMTGSHSVLVIRKRGKGDAVQVTGASCRLLANDTDDYFKGYEAQISPFTATMNAILDPVFNFTMRYPVVMIDSGIRKRSGRIFRVKLENGCEFQKSEESLSVSRKRFLYLAPELLLKKTAPEEKLANGNHELDVV</sequence>
<comment type="caution">
    <text evidence="1">The sequence shown here is derived from an EMBL/GenBank/DDBJ whole genome shotgun (WGS) entry which is preliminary data.</text>
</comment>
<keyword evidence="2" id="KW-1185">Reference proteome</keyword>
<name>A0A4C1YQP2_EUMVA</name>
<evidence type="ECO:0000313" key="2">
    <source>
        <dbReference type="Proteomes" id="UP000299102"/>
    </source>
</evidence>
<reference evidence="1 2" key="1">
    <citation type="journal article" date="2019" name="Commun. Biol.">
        <title>The bagworm genome reveals a unique fibroin gene that provides high tensile strength.</title>
        <authorList>
            <person name="Kono N."/>
            <person name="Nakamura H."/>
            <person name="Ohtoshi R."/>
            <person name="Tomita M."/>
            <person name="Numata K."/>
            <person name="Arakawa K."/>
        </authorList>
    </citation>
    <scope>NUCLEOTIDE SEQUENCE [LARGE SCALE GENOMIC DNA]</scope>
</reference>
<proteinExistence type="predicted"/>
<dbReference type="STRING" id="151549.A0A4C1YQP2"/>
<gene>
    <name evidence="1" type="ORF">EVAR_80471_1</name>
</gene>
<accession>A0A4C1YQP2</accession>
<organism evidence="1 2">
    <name type="scientific">Eumeta variegata</name>
    <name type="common">Bagworm moth</name>
    <name type="synonym">Eumeta japonica</name>
    <dbReference type="NCBI Taxonomy" id="151549"/>
    <lineage>
        <taxon>Eukaryota</taxon>
        <taxon>Metazoa</taxon>
        <taxon>Ecdysozoa</taxon>
        <taxon>Arthropoda</taxon>
        <taxon>Hexapoda</taxon>
        <taxon>Insecta</taxon>
        <taxon>Pterygota</taxon>
        <taxon>Neoptera</taxon>
        <taxon>Endopterygota</taxon>
        <taxon>Lepidoptera</taxon>
        <taxon>Glossata</taxon>
        <taxon>Ditrysia</taxon>
        <taxon>Tineoidea</taxon>
        <taxon>Psychidae</taxon>
        <taxon>Oiketicinae</taxon>
        <taxon>Eumeta</taxon>
    </lineage>
</organism>
<protein>
    <submittedName>
        <fullName evidence="1">Uncharacterized protein</fullName>
    </submittedName>
</protein>
<dbReference type="EMBL" id="BGZK01001298">
    <property type="protein sequence ID" value="GBP76675.1"/>
    <property type="molecule type" value="Genomic_DNA"/>
</dbReference>
<dbReference type="AlphaFoldDB" id="A0A4C1YQP2"/>